<accession>A0A914BBM7</accession>
<comment type="function">
    <text evidence="9">Regulates myosin phosphatase activity. Augments Ca(2+) sensitivity of the contractile apparatus.</text>
</comment>
<feature type="repeat" description="ANK" evidence="13">
    <location>
        <begin position="116"/>
        <end position="148"/>
    </location>
</feature>
<feature type="repeat" description="ANK" evidence="13">
    <location>
        <begin position="242"/>
        <end position="274"/>
    </location>
</feature>
<protein>
    <recommendedName>
        <fullName evidence="11">Protein phosphatase 1 regulatory subunit 12B</fullName>
    </recommendedName>
    <alternativeName>
        <fullName evidence="12">Myosin phosphatase-targeting subunit 2</fullName>
    </alternativeName>
</protein>
<dbReference type="PANTHER" id="PTHR24179:SF21">
    <property type="entry name" value="MYOSIN BINDING SUBUNIT, ISOFORM O"/>
    <property type="match status" value="1"/>
</dbReference>
<evidence type="ECO:0000256" key="12">
    <source>
        <dbReference type="ARBA" id="ARBA00083252"/>
    </source>
</evidence>
<comment type="subunit">
    <text evidence="10">PP1 comprises a catalytic subunit, PPP1CA, PPP1CB or PPP1CC, and one or several targeting or regulatory subunits. PPP1R12B mediates binding to myosin. Isoform 3 and isoform 4 bind PPP1R12A, but not isoform 1 of PPP1R12B itself. Binds IL16.</text>
</comment>
<dbReference type="GO" id="GO:0019901">
    <property type="term" value="F:protein kinase binding"/>
    <property type="evidence" value="ECO:0007669"/>
    <property type="project" value="InterPro"/>
</dbReference>
<dbReference type="InterPro" id="IPR036770">
    <property type="entry name" value="Ankyrin_rpt-contain_sf"/>
</dbReference>
<dbReference type="PROSITE" id="PS50297">
    <property type="entry name" value="ANK_REP_REGION"/>
    <property type="match status" value="4"/>
</dbReference>
<evidence type="ECO:0000256" key="7">
    <source>
        <dbReference type="ARBA" id="ARBA00023212"/>
    </source>
</evidence>
<feature type="compositionally biased region" description="Basic and acidic residues" evidence="14">
    <location>
        <begin position="616"/>
        <end position="625"/>
    </location>
</feature>
<proteinExistence type="inferred from homology"/>
<feature type="compositionally biased region" description="Basic residues" evidence="14">
    <location>
        <begin position="799"/>
        <end position="816"/>
    </location>
</feature>
<feature type="compositionally biased region" description="Basic and acidic residues" evidence="14">
    <location>
        <begin position="887"/>
        <end position="900"/>
    </location>
</feature>
<dbReference type="Pfam" id="PF12796">
    <property type="entry name" value="Ank_2"/>
    <property type="match status" value="2"/>
</dbReference>
<dbReference type="GO" id="GO:0005737">
    <property type="term" value="C:cytoplasm"/>
    <property type="evidence" value="ECO:0007669"/>
    <property type="project" value="TreeGrafter"/>
</dbReference>
<dbReference type="GeneID" id="119741525"/>
<feature type="region of interest" description="Disordered" evidence="14">
    <location>
        <begin position="1"/>
        <end position="39"/>
    </location>
</feature>
<reference evidence="16" key="1">
    <citation type="submission" date="2022-11" db="UniProtKB">
        <authorList>
            <consortium name="EnsemblMetazoa"/>
        </authorList>
    </citation>
    <scope>IDENTIFICATION</scope>
</reference>
<dbReference type="Gene3D" id="6.10.140.390">
    <property type="match status" value="1"/>
</dbReference>
<feature type="compositionally biased region" description="Acidic residues" evidence="14">
    <location>
        <begin position="822"/>
        <end position="834"/>
    </location>
</feature>
<organism evidence="16 17">
    <name type="scientific">Patiria miniata</name>
    <name type="common">Bat star</name>
    <name type="synonym">Asterina miniata</name>
    <dbReference type="NCBI Taxonomy" id="46514"/>
    <lineage>
        <taxon>Eukaryota</taxon>
        <taxon>Metazoa</taxon>
        <taxon>Echinodermata</taxon>
        <taxon>Eleutherozoa</taxon>
        <taxon>Asterozoa</taxon>
        <taxon>Asteroidea</taxon>
        <taxon>Valvatacea</taxon>
        <taxon>Valvatida</taxon>
        <taxon>Asterinidae</taxon>
        <taxon>Patiria</taxon>
    </lineage>
</organism>
<feature type="compositionally biased region" description="Polar residues" evidence="14">
    <location>
        <begin position="702"/>
        <end position="722"/>
    </location>
</feature>
<keyword evidence="3" id="KW-0963">Cytoplasm</keyword>
<evidence type="ECO:0000256" key="4">
    <source>
        <dbReference type="ARBA" id="ARBA00022553"/>
    </source>
</evidence>
<feature type="repeat" description="ANK" evidence="13">
    <location>
        <begin position="83"/>
        <end position="115"/>
    </location>
</feature>
<dbReference type="PROSITE" id="PS50088">
    <property type="entry name" value="ANK_REPEAT"/>
    <property type="match status" value="4"/>
</dbReference>
<dbReference type="Proteomes" id="UP000887568">
    <property type="component" value="Unplaced"/>
</dbReference>
<evidence type="ECO:0000313" key="17">
    <source>
        <dbReference type="Proteomes" id="UP000887568"/>
    </source>
</evidence>
<evidence type="ECO:0000259" key="15">
    <source>
        <dbReference type="Pfam" id="PF15898"/>
    </source>
</evidence>
<feature type="compositionally biased region" description="Basic and acidic residues" evidence="14">
    <location>
        <begin position="835"/>
        <end position="850"/>
    </location>
</feature>
<evidence type="ECO:0000256" key="3">
    <source>
        <dbReference type="ARBA" id="ARBA00022490"/>
    </source>
</evidence>
<evidence type="ECO:0000313" key="16">
    <source>
        <dbReference type="EnsemblMetazoa" id="XP_038073240.1"/>
    </source>
</evidence>
<feature type="compositionally biased region" description="Low complexity" evidence="14">
    <location>
        <begin position="429"/>
        <end position="438"/>
    </location>
</feature>
<comment type="similarity">
    <text evidence="8">Belongs to the NRARP family.</text>
</comment>
<keyword evidence="7" id="KW-0206">Cytoskeleton</keyword>
<dbReference type="GO" id="GO:0004857">
    <property type="term" value="F:enzyme inhibitor activity"/>
    <property type="evidence" value="ECO:0007669"/>
    <property type="project" value="TreeGrafter"/>
</dbReference>
<dbReference type="Pfam" id="PF15898">
    <property type="entry name" value="PRKG1_interact"/>
    <property type="match status" value="1"/>
</dbReference>
<dbReference type="AlphaFoldDB" id="A0A914BBM7"/>
<evidence type="ECO:0000256" key="14">
    <source>
        <dbReference type="SAM" id="MobiDB-lite"/>
    </source>
</evidence>
<feature type="region of interest" description="Disordered" evidence="14">
    <location>
        <begin position="940"/>
        <end position="965"/>
    </location>
</feature>
<name>A0A914BBM7_PATMI</name>
<evidence type="ECO:0000256" key="11">
    <source>
        <dbReference type="ARBA" id="ARBA00072757"/>
    </source>
</evidence>
<feature type="compositionally biased region" description="Low complexity" evidence="14">
    <location>
        <begin position="727"/>
        <end position="745"/>
    </location>
</feature>
<keyword evidence="6 13" id="KW-0040">ANK repeat</keyword>
<dbReference type="FunFam" id="1.25.40.20:FF:000004">
    <property type="entry name" value="Phosphatase 1 regulatory subunit 12A"/>
    <property type="match status" value="1"/>
</dbReference>
<dbReference type="InterPro" id="IPR051226">
    <property type="entry name" value="PP1_Regulatory_Subunit"/>
</dbReference>
<feature type="region of interest" description="Disordered" evidence="14">
    <location>
        <begin position="353"/>
        <end position="909"/>
    </location>
</feature>
<feature type="domain" description="cGMP-dependent protein kinase interacting" evidence="15">
    <location>
        <begin position="910"/>
        <end position="1007"/>
    </location>
</feature>
<feature type="compositionally biased region" description="Basic and acidic residues" evidence="14">
    <location>
        <begin position="299"/>
        <end position="314"/>
    </location>
</feature>
<keyword evidence="4" id="KW-0597">Phosphoprotein</keyword>
<dbReference type="InterPro" id="IPR002110">
    <property type="entry name" value="Ankyrin_rpt"/>
</dbReference>
<feature type="compositionally biased region" description="Low complexity" evidence="14">
    <location>
        <begin position="583"/>
        <end position="607"/>
    </location>
</feature>
<feature type="region of interest" description="Disordered" evidence="14">
    <location>
        <begin position="299"/>
        <end position="336"/>
    </location>
</feature>
<evidence type="ECO:0000256" key="8">
    <source>
        <dbReference type="ARBA" id="ARBA00038386"/>
    </source>
</evidence>
<evidence type="ECO:0000256" key="6">
    <source>
        <dbReference type="ARBA" id="ARBA00023043"/>
    </source>
</evidence>
<dbReference type="InterPro" id="IPR017401">
    <property type="entry name" value="MYPT1/MYPT2/Mbs85"/>
</dbReference>
<dbReference type="EnsemblMetazoa" id="XM_038217312.1">
    <property type="protein sequence ID" value="XP_038073240.1"/>
    <property type="gene ID" value="LOC119741525"/>
</dbReference>
<evidence type="ECO:0000256" key="13">
    <source>
        <dbReference type="PROSITE-ProRule" id="PRU00023"/>
    </source>
</evidence>
<evidence type="ECO:0000256" key="10">
    <source>
        <dbReference type="ARBA" id="ARBA00065548"/>
    </source>
</evidence>
<dbReference type="PANTHER" id="PTHR24179">
    <property type="entry name" value="PROTEIN PHOSPHATASE 1 REGULATORY SUBUNIT 12"/>
    <property type="match status" value="1"/>
</dbReference>
<feature type="compositionally biased region" description="Basic and acidic residues" evidence="14">
    <location>
        <begin position="753"/>
        <end position="798"/>
    </location>
</feature>
<evidence type="ECO:0000256" key="9">
    <source>
        <dbReference type="ARBA" id="ARBA00059024"/>
    </source>
</evidence>
<sequence length="1007" mass="113491">MADNDDASSVGSRPKSALMKRHEQLQRWKGSELDKEKNHVDPKRIKVKFNQGCVFLAACASGDTDEVKKMLGKGTDINYANVDGLTALHQAVIDEKLEMVEFLVENGADIEAQDNEGWTPLHAAASCGFMDIAQFLIDNGANVAAVNNEGEIPLDLAEEEEMEEFLQNIIEKLGLDVENARNEEEQRMLTDANQWLNTKNIKEKRHPKSGATALHVASAKGYIKVMSILIQAGSNVDEIDNDGWTSLHAASHWGQKEAVELLVENMCEMNHKNKLGQTAFDLADDEMLKWLEELKKKQASLKKEEKPSAPRIEAKNPPPFKRRSSVTRISVPDRNMLLHQDMAKERRELELKIHGKDSEKEKPASNVRPKVASGPLRAHGEKKTMESSSSSESESESSEDDSKNRPTKNRGSLNHNKPGEVNTRQANRTPNLPQAPATPTTPPKKEVPSFSPKPLQPPRQDSKEEAAPAWRQGLRKSGSASVVPESVQKPDKEPEKLPRSSSSPKLTTTEERAKQSANERQDRLGRLTEGKQVETKPAEPKTEDKTGREFGLSSRGGSFTRRPRIIADVTTDQDKGPDTDRNTTITATITTTTTPPVTTATTTVPTTGRRSYMTPAKDEESETQRRLRAKRERSSRRSTQGVTAEDLEGAKTAIQKKTEKEDKEKDNKNEPQKDNKKEEEPARPTRRVGRVSLTSNKEESEPAQQFSGRRGQDNQSNTTATFTARPGRTGSASTDTSSTSVRTARLPSSQDTDEAKEKERRENARKERMQQEQERQKKEREKEREREKEKEKDDDDKSPKKHSTISRRRPRERRRATGVIYIDEENEDESEDSQVEDKDKLSERTADRYGSRPLSTSSIPSRYGDSSSTPSSSDRYASRTGSGSSYTRDRDRERDRDNEKTSSGTPCLNCKKLFDEQKSLVTKLQDQVKERDLEVAELKMQVEKSQQKSDRFDTKSVDNEKRERRALERRLSELEEELKAMEQLKSDNQRLKDENGALVRVISKLSK</sequence>
<feature type="repeat" description="ANK" evidence="13">
    <location>
        <begin position="209"/>
        <end position="241"/>
    </location>
</feature>
<keyword evidence="5" id="KW-0677">Repeat</keyword>
<dbReference type="PIRSF" id="PIRSF038141">
    <property type="entry name" value="PP1_12ABC_vert"/>
    <property type="match status" value="1"/>
</dbReference>
<feature type="compositionally biased region" description="Low complexity" evidence="14">
    <location>
        <begin position="860"/>
        <end position="875"/>
    </location>
</feature>
<dbReference type="GO" id="GO:0007165">
    <property type="term" value="P:signal transduction"/>
    <property type="evidence" value="ECO:0007669"/>
    <property type="project" value="InterPro"/>
</dbReference>
<feature type="compositionally biased region" description="Basic and acidic residues" evidence="14">
    <location>
        <begin position="353"/>
        <end position="363"/>
    </location>
</feature>
<dbReference type="OMA" id="GYSEVLX"/>
<dbReference type="OrthoDB" id="19014at2759"/>
<feature type="compositionally biased region" description="Basic and acidic residues" evidence="14">
    <location>
        <begin position="488"/>
        <end position="498"/>
    </location>
</feature>
<dbReference type="GO" id="GO:0019208">
    <property type="term" value="F:phosphatase regulator activity"/>
    <property type="evidence" value="ECO:0007669"/>
    <property type="project" value="InterPro"/>
</dbReference>
<comment type="subcellular location">
    <subcellularLocation>
        <location evidence="1">Cytoplasm</location>
        <location evidence="1">Cytoskeleton</location>
    </subcellularLocation>
</comment>
<dbReference type="Gene3D" id="1.25.40.20">
    <property type="entry name" value="Ankyrin repeat-containing domain"/>
    <property type="match status" value="2"/>
</dbReference>
<dbReference type="CDD" id="cd21930">
    <property type="entry name" value="IPD_PPP1R12"/>
    <property type="match status" value="1"/>
</dbReference>
<dbReference type="Gene3D" id="6.10.250.1820">
    <property type="match status" value="1"/>
</dbReference>
<keyword evidence="2" id="KW-0217">Developmental protein</keyword>
<feature type="compositionally biased region" description="Basic residues" evidence="14">
    <location>
        <begin position="626"/>
        <end position="636"/>
    </location>
</feature>
<dbReference type="SUPFAM" id="SSF48403">
    <property type="entry name" value="Ankyrin repeat"/>
    <property type="match status" value="1"/>
</dbReference>
<dbReference type="GO" id="GO:0005856">
    <property type="term" value="C:cytoskeleton"/>
    <property type="evidence" value="ECO:0007669"/>
    <property type="project" value="UniProtKB-SubCell"/>
</dbReference>
<feature type="compositionally biased region" description="Basic and acidic residues" evidence="14">
    <location>
        <begin position="656"/>
        <end position="683"/>
    </location>
</feature>
<feature type="compositionally biased region" description="Basic and acidic residues" evidence="14">
    <location>
        <begin position="508"/>
        <end position="548"/>
    </location>
</feature>
<dbReference type="InterPro" id="IPR031775">
    <property type="entry name" value="PRKG1_interact"/>
</dbReference>
<feature type="compositionally biased region" description="Basic and acidic residues" evidence="14">
    <location>
        <begin position="20"/>
        <end position="39"/>
    </location>
</feature>
<evidence type="ECO:0000256" key="5">
    <source>
        <dbReference type="ARBA" id="ARBA00022737"/>
    </source>
</evidence>
<evidence type="ECO:0000256" key="2">
    <source>
        <dbReference type="ARBA" id="ARBA00022473"/>
    </source>
</evidence>
<dbReference type="RefSeq" id="XP_038073240.1">
    <property type="nucleotide sequence ID" value="XM_038217312.1"/>
</dbReference>
<evidence type="ECO:0000256" key="1">
    <source>
        <dbReference type="ARBA" id="ARBA00004245"/>
    </source>
</evidence>
<keyword evidence="17" id="KW-1185">Reference proteome</keyword>
<feature type="compositionally biased region" description="Basic and acidic residues" evidence="14">
    <location>
        <begin position="572"/>
        <end position="581"/>
    </location>
</feature>
<dbReference type="SMART" id="SM00248">
    <property type="entry name" value="ANK"/>
    <property type="match status" value="6"/>
</dbReference>
<dbReference type="FunFam" id="1.25.40.20:FF:000007">
    <property type="entry name" value="Phosphatase 1 regulatory subunit 12A"/>
    <property type="match status" value="1"/>
</dbReference>